<evidence type="ECO:0000313" key="6">
    <source>
        <dbReference type="EMBL" id="MBS2967932.1"/>
    </source>
</evidence>
<name>A0ABS5LB27_9BACI</name>
<organism evidence="6 7">
    <name type="scientific">Metabacillus flavus</name>
    <dbReference type="NCBI Taxonomy" id="2823519"/>
    <lineage>
        <taxon>Bacteria</taxon>
        <taxon>Bacillati</taxon>
        <taxon>Bacillota</taxon>
        <taxon>Bacilli</taxon>
        <taxon>Bacillales</taxon>
        <taxon>Bacillaceae</taxon>
        <taxon>Metabacillus</taxon>
    </lineage>
</organism>
<dbReference type="InterPro" id="IPR027417">
    <property type="entry name" value="P-loop_NTPase"/>
</dbReference>
<sequence length="249" mass="27934">MIQIKEVTKQFKDRKTYVTALKHVSFDVKKGEVVGLLGENGAGKTTLLRSIATLITPTDGSISVAGFDTVKKSFDVKKRIGVLFGGETGLYDRLTAKENLEYFAALYGMSKHETKVRIDELAVMFGMKDYLDRKVGGFSKGMRQKVAIARTLIHDPDIILFDEPTTGLDITSSNIFRQLIHQLKSKGKTIVFSSHIMEEVQMLCDSVVMIHKGEVVYKGNLERLYQEEASKDLNYIFMSKLVRGKSHVS</sequence>
<evidence type="ECO:0000256" key="1">
    <source>
        <dbReference type="ARBA" id="ARBA00005417"/>
    </source>
</evidence>
<dbReference type="SMART" id="SM00382">
    <property type="entry name" value="AAA"/>
    <property type="match status" value="1"/>
</dbReference>
<dbReference type="PROSITE" id="PS50893">
    <property type="entry name" value="ABC_TRANSPORTER_2"/>
    <property type="match status" value="1"/>
</dbReference>
<reference evidence="6 7" key="1">
    <citation type="submission" date="2021-04" db="EMBL/GenBank/DDBJ databases">
        <title>Metabacillus sp. strain KIGAM252 whole genome sequence.</title>
        <authorList>
            <person name="Seo M.-J."/>
            <person name="Cho E.-S."/>
            <person name="Hwang C.Y."/>
            <person name="Yoon D.J."/>
        </authorList>
    </citation>
    <scope>NUCLEOTIDE SEQUENCE [LARGE SCALE GENOMIC DNA]</scope>
    <source>
        <strain evidence="6 7">KIGAM252</strain>
    </source>
</reference>
<dbReference type="RefSeq" id="WP_211556588.1">
    <property type="nucleotide sequence ID" value="NZ_JAGVRK010000001.1"/>
</dbReference>
<dbReference type="Proteomes" id="UP000682403">
    <property type="component" value="Unassembled WGS sequence"/>
</dbReference>
<dbReference type="InterPro" id="IPR003439">
    <property type="entry name" value="ABC_transporter-like_ATP-bd"/>
</dbReference>
<dbReference type="CDD" id="cd03266">
    <property type="entry name" value="ABC_NatA_sodium_exporter"/>
    <property type="match status" value="1"/>
</dbReference>
<dbReference type="SUPFAM" id="SSF52540">
    <property type="entry name" value="P-loop containing nucleoside triphosphate hydrolases"/>
    <property type="match status" value="1"/>
</dbReference>
<dbReference type="PANTHER" id="PTHR42711">
    <property type="entry name" value="ABC TRANSPORTER ATP-BINDING PROTEIN"/>
    <property type="match status" value="1"/>
</dbReference>
<dbReference type="Gene3D" id="3.40.50.300">
    <property type="entry name" value="P-loop containing nucleotide triphosphate hydrolases"/>
    <property type="match status" value="1"/>
</dbReference>
<dbReference type="GO" id="GO:0005524">
    <property type="term" value="F:ATP binding"/>
    <property type="evidence" value="ECO:0007669"/>
    <property type="project" value="UniProtKB-KW"/>
</dbReference>
<dbReference type="EMBL" id="JAGVRK010000001">
    <property type="protein sequence ID" value="MBS2967932.1"/>
    <property type="molecule type" value="Genomic_DNA"/>
</dbReference>
<evidence type="ECO:0000256" key="3">
    <source>
        <dbReference type="ARBA" id="ARBA00022741"/>
    </source>
</evidence>
<dbReference type="PANTHER" id="PTHR42711:SF5">
    <property type="entry name" value="ABC TRANSPORTER ATP-BINDING PROTEIN NATA"/>
    <property type="match status" value="1"/>
</dbReference>
<keyword evidence="4 6" id="KW-0067">ATP-binding</keyword>
<accession>A0ABS5LB27</accession>
<keyword evidence="2" id="KW-0813">Transport</keyword>
<gene>
    <name evidence="6" type="ORF">J9317_03975</name>
</gene>
<comment type="similarity">
    <text evidence="1">Belongs to the ABC transporter superfamily.</text>
</comment>
<proteinExistence type="inferred from homology"/>
<evidence type="ECO:0000256" key="2">
    <source>
        <dbReference type="ARBA" id="ARBA00022448"/>
    </source>
</evidence>
<keyword evidence="3" id="KW-0547">Nucleotide-binding</keyword>
<dbReference type="InterPro" id="IPR050763">
    <property type="entry name" value="ABC_transporter_ATP-binding"/>
</dbReference>
<feature type="domain" description="ABC transporter" evidence="5">
    <location>
        <begin position="2"/>
        <end position="237"/>
    </location>
</feature>
<evidence type="ECO:0000313" key="7">
    <source>
        <dbReference type="Proteomes" id="UP000682403"/>
    </source>
</evidence>
<comment type="caution">
    <text evidence="6">The sequence shown here is derived from an EMBL/GenBank/DDBJ whole genome shotgun (WGS) entry which is preliminary data.</text>
</comment>
<evidence type="ECO:0000256" key="4">
    <source>
        <dbReference type="ARBA" id="ARBA00022840"/>
    </source>
</evidence>
<dbReference type="InterPro" id="IPR017871">
    <property type="entry name" value="ABC_transporter-like_CS"/>
</dbReference>
<dbReference type="InterPro" id="IPR003593">
    <property type="entry name" value="AAA+_ATPase"/>
</dbReference>
<protein>
    <submittedName>
        <fullName evidence="6">ATP-binding cassette domain-containing protein</fullName>
    </submittedName>
</protein>
<dbReference type="PROSITE" id="PS00211">
    <property type="entry name" value="ABC_TRANSPORTER_1"/>
    <property type="match status" value="1"/>
</dbReference>
<keyword evidence="7" id="KW-1185">Reference proteome</keyword>
<dbReference type="Pfam" id="PF00005">
    <property type="entry name" value="ABC_tran"/>
    <property type="match status" value="1"/>
</dbReference>
<evidence type="ECO:0000259" key="5">
    <source>
        <dbReference type="PROSITE" id="PS50893"/>
    </source>
</evidence>